<feature type="transmembrane region" description="Helical" evidence="1">
    <location>
        <begin position="113"/>
        <end position="136"/>
    </location>
</feature>
<comment type="caution">
    <text evidence="2">The sequence shown here is derived from an EMBL/GenBank/DDBJ whole genome shotgun (WGS) entry which is preliminary data.</text>
</comment>
<gene>
    <name evidence="2" type="ORF">CHRIB12_LOCUS7922</name>
</gene>
<proteinExistence type="predicted"/>
<reference evidence="2" key="1">
    <citation type="submission" date="2020-05" db="EMBL/GenBank/DDBJ databases">
        <authorList>
            <person name="Rincon C."/>
            <person name="Sanders R I."/>
            <person name="Robbins C."/>
            <person name="Chaturvedi A."/>
        </authorList>
    </citation>
    <scope>NUCLEOTIDE SEQUENCE</scope>
    <source>
        <strain evidence="2">CHB12</strain>
    </source>
</reference>
<evidence type="ECO:0000313" key="2">
    <source>
        <dbReference type="EMBL" id="CAB5359842.1"/>
    </source>
</evidence>
<dbReference type="AlphaFoldDB" id="A0A916E4G3"/>
<keyword evidence="1" id="KW-0812">Transmembrane</keyword>
<organism evidence="2 3">
    <name type="scientific">Rhizophagus irregularis</name>
    <dbReference type="NCBI Taxonomy" id="588596"/>
    <lineage>
        <taxon>Eukaryota</taxon>
        <taxon>Fungi</taxon>
        <taxon>Fungi incertae sedis</taxon>
        <taxon>Mucoromycota</taxon>
        <taxon>Glomeromycotina</taxon>
        <taxon>Glomeromycetes</taxon>
        <taxon>Glomerales</taxon>
        <taxon>Glomeraceae</taxon>
        <taxon>Rhizophagus</taxon>
    </lineage>
</organism>
<dbReference type="OrthoDB" id="2331958at2759"/>
<feature type="transmembrane region" description="Helical" evidence="1">
    <location>
        <begin position="7"/>
        <end position="29"/>
    </location>
</feature>
<sequence>MFYSKTILHGIAFICVHSFPIIMGVSIFYTQDNVCSDIPKNCIFPKGSIYYISAVLLLSFLLIFTAFYCLILYHLWARKLWPLRYEYPYTKREDIIEMDSVYQLQFPIFHAKIMMISLWSIFYTILIWGMGILGRILRKLGIASYLIPLNIFVLFYTYSMLKGVRDESRRLMFILYIGNICQAILLYLGTIDYCHVILHKSVRYCFKYSPFFDTFFVISVISWILLILSILNSIRCQGNFKKGLGFYLRYEPTPDEFKVENTLKKRESTPADFDL</sequence>
<accession>A0A916E4G3</accession>
<keyword evidence="1" id="KW-0472">Membrane</keyword>
<protein>
    <submittedName>
        <fullName evidence="2">Uncharacterized protein</fullName>
    </submittedName>
</protein>
<feature type="transmembrane region" description="Helical" evidence="1">
    <location>
        <begin position="173"/>
        <end position="191"/>
    </location>
</feature>
<feature type="transmembrane region" description="Helical" evidence="1">
    <location>
        <begin position="49"/>
        <end position="76"/>
    </location>
</feature>
<dbReference type="Proteomes" id="UP000684084">
    <property type="component" value="Unassembled WGS sequence"/>
</dbReference>
<name>A0A916E4G3_9GLOM</name>
<evidence type="ECO:0000313" key="3">
    <source>
        <dbReference type="Proteomes" id="UP000684084"/>
    </source>
</evidence>
<keyword evidence="1" id="KW-1133">Transmembrane helix</keyword>
<feature type="transmembrane region" description="Helical" evidence="1">
    <location>
        <begin position="142"/>
        <end position="161"/>
    </location>
</feature>
<dbReference type="EMBL" id="CAGKOT010000014">
    <property type="protein sequence ID" value="CAB5359842.1"/>
    <property type="molecule type" value="Genomic_DNA"/>
</dbReference>
<dbReference type="VEuPathDB" id="FungiDB:RhiirFUN_017639"/>
<feature type="transmembrane region" description="Helical" evidence="1">
    <location>
        <begin position="211"/>
        <end position="231"/>
    </location>
</feature>
<evidence type="ECO:0000256" key="1">
    <source>
        <dbReference type="SAM" id="Phobius"/>
    </source>
</evidence>